<dbReference type="SMART" id="SM00822">
    <property type="entry name" value="PKS_KR"/>
    <property type="match status" value="1"/>
</dbReference>
<dbReference type="PANTHER" id="PTHR42760">
    <property type="entry name" value="SHORT-CHAIN DEHYDROGENASES/REDUCTASES FAMILY MEMBER"/>
    <property type="match status" value="1"/>
</dbReference>
<dbReference type="PROSITE" id="PS00061">
    <property type="entry name" value="ADH_SHORT"/>
    <property type="match status" value="1"/>
</dbReference>
<dbReference type="InterPro" id="IPR036291">
    <property type="entry name" value="NAD(P)-bd_dom_sf"/>
</dbReference>
<dbReference type="OrthoDB" id="9803333at2"/>
<dbReference type="PRINTS" id="PR00081">
    <property type="entry name" value="GDHRDH"/>
</dbReference>
<dbReference type="Gene3D" id="3.40.50.720">
    <property type="entry name" value="NAD(P)-binding Rossmann-like Domain"/>
    <property type="match status" value="1"/>
</dbReference>
<dbReference type="InterPro" id="IPR057326">
    <property type="entry name" value="KR_dom"/>
</dbReference>
<dbReference type="AlphaFoldDB" id="A0A418WE98"/>
<keyword evidence="2" id="KW-0560">Oxidoreductase</keyword>
<sequence>MTGQSSLAGRTAFITGGSGGIGSACAGRLLRDGAAVLLMARREAELEATRATLLAAHPGARVEICAGDAGDVHDVERALAAAHALQGRLDIIVATVGGSLGLKPLLLHDIDSFRQVIDRNLTSAFIALRYGIPLMTGGGSVICISSVCASLPSTHLTPYCSAKSGLEALVRGAAKECARLGVRVNAIRPGMTRAAGVQSMFGARIMQERAHELIPLGRPGEPSEVAEAVRYLADAAWVTGQSFAVDGGSELALNRAADEADTELFGKAWPPPWSPDER</sequence>
<dbReference type="CDD" id="cd05233">
    <property type="entry name" value="SDR_c"/>
    <property type="match status" value="1"/>
</dbReference>
<dbReference type="SUPFAM" id="SSF51735">
    <property type="entry name" value="NAD(P)-binding Rossmann-fold domains"/>
    <property type="match status" value="1"/>
</dbReference>
<dbReference type="GO" id="GO:0048038">
    <property type="term" value="F:quinone binding"/>
    <property type="evidence" value="ECO:0007669"/>
    <property type="project" value="TreeGrafter"/>
</dbReference>
<dbReference type="InterPro" id="IPR020904">
    <property type="entry name" value="Sc_DH/Rdtase_CS"/>
</dbReference>
<gene>
    <name evidence="4" type="ORF">D3874_16040</name>
</gene>
<dbReference type="GO" id="GO:0016616">
    <property type="term" value="F:oxidoreductase activity, acting on the CH-OH group of donors, NAD or NADP as acceptor"/>
    <property type="evidence" value="ECO:0007669"/>
    <property type="project" value="TreeGrafter"/>
</dbReference>
<evidence type="ECO:0000313" key="4">
    <source>
        <dbReference type="EMBL" id="RJF88338.1"/>
    </source>
</evidence>
<dbReference type="RefSeq" id="WP_119778974.1">
    <property type="nucleotide sequence ID" value="NZ_QYUK01000011.1"/>
</dbReference>
<dbReference type="Pfam" id="PF13561">
    <property type="entry name" value="adh_short_C2"/>
    <property type="match status" value="1"/>
</dbReference>
<protein>
    <submittedName>
        <fullName evidence="4">SDR family oxidoreductase</fullName>
    </submittedName>
</protein>
<evidence type="ECO:0000259" key="3">
    <source>
        <dbReference type="SMART" id="SM00822"/>
    </source>
</evidence>
<dbReference type="Proteomes" id="UP000284605">
    <property type="component" value="Unassembled WGS sequence"/>
</dbReference>
<comment type="similarity">
    <text evidence="1">Belongs to the short-chain dehydrogenases/reductases (SDR) family.</text>
</comment>
<keyword evidence="5" id="KW-1185">Reference proteome</keyword>
<evidence type="ECO:0000313" key="5">
    <source>
        <dbReference type="Proteomes" id="UP000284605"/>
    </source>
</evidence>
<comment type="caution">
    <text evidence="4">The sequence shown here is derived from an EMBL/GenBank/DDBJ whole genome shotgun (WGS) entry which is preliminary data.</text>
</comment>
<name>A0A418WE98_9PROT</name>
<evidence type="ECO:0000256" key="2">
    <source>
        <dbReference type="ARBA" id="ARBA00023002"/>
    </source>
</evidence>
<dbReference type="EMBL" id="QYUK01000011">
    <property type="protein sequence ID" value="RJF88338.1"/>
    <property type="molecule type" value="Genomic_DNA"/>
</dbReference>
<accession>A0A418WE98</accession>
<dbReference type="InterPro" id="IPR002347">
    <property type="entry name" value="SDR_fam"/>
</dbReference>
<dbReference type="FunFam" id="3.40.50.720:FF:000084">
    <property type="entry name" value="Short-chain dehydrogenase reductase"/>
    <property type="match status" value="1"/>
</dbReference>
<evidence type="ECO:0000256" key="1">
    <source>
        <dbReference type="ARBA" id="ARBA00006484"/>
    </source>
</evidence>
<organism evidence="4 5">
    <name type="scientific">Oleomonas cavernae</name>
    <dbReference type="NCBI Taxonomy" id="2320859"/>
    <lineage>
        <taxon>Bacteria</taxon>
        <taxon>Pseudomonadati</taxon>
        <taxon>Pseudomonadota</taxon>
        <taxon>Alphaproteobacteria</taxon>
        <taxon>Acetobacterales</taxon>
        <taxon>Acetobacteraceae</taxon>
        <taxon>Oleomonas</taxon>
    </lineage>
</organism>
<reference evidence="4 5" key="1">
    <citation type="submission" date="2018-09" db="EMBL/GenBank/DDBJ databases">
        <authorList>
            <person name="Zhu H."/>
        </authorList>
    </citation>
    <scope>NUCLEOTIDE SEQUENCE [LARGE SCALE GENOMIC DNA]</scope>
    <source>
        <strain evidence="4 5">K1W22B-8</strain>
    </source>
</reference>
<dbReference type="PANTHER" id="PTHR42760:SF133">
    <property type="entry name" value="3-OXOACYL-[ACYL-CARRIER-PROTEIN] REDUCTASE"/>
    <property type="match status" value="1"/>
</dbReference>
<proteinExistence type="inferred from homology"/>
<dbReference type="GO" id="GO:0006633">
    <property type="term" value="P:fatty acid biosynthetic process"/>
    <property type="evidence" value="ECO:0007669"/>
    <property type="project" value="TreeGrafter"/>
</dbReference>
<feature type="domain" description="Ketoreductase" evidence="3">
    <location>
        <begin position="10"/>
        <end position="197"/>
    </location>
</feature>